<evidence type="ECO:0000256" key="8">
    <source>
        <dbReference type="SAM" id="Phobius"/>
    </source>
</evidence>
<dbReference type="PANTHER" id="PTHR37485:SF1">
    <property type="entry name" value="CELL DIVISION PROTEIN FTSB"/>
    <property type="match status" value="1"/>
</dbReference>
<feature type="transmembrane region" description="Helical" evidence="8">
    <location>
        <begin position="59"/>
        <end position="79"/>
    </location>
</feature>
<evidence type="ECO:0000256" key="1">
    <source>
        <dbReference type="ARBA" id="ARBA00022475"/>
    </source>
</evidence>
<comment type="caution">
    <text evidence="9">The sequence shown here is derived from an EMBL/GenBank/DDBJ whole genome shotgun (WGS) entry which is preliminary data.</text>
</comment>
<protein>
    <recommendedName>
        <fullName evidence="11">Septum formation initiator family protein</fullName>
    </recommendedName>
</protein>
<dbReference type="Proteomes" id="UP000226525">
    <property type="component" value="Unassembled WGS sequence"/>
</dbReference>
<evidence type="ECO:0000313" key="9">
    <source>
        <dbReference type="EMBL" id="MAH63200.1"/>
    </source>
</evidence>
<dbReference type="PANTHER" id="PTHR37485">
    <property type="entry name" value="CELL DIVISION PROTEIN FTSB"/>
    <property type="match status" value="1"/>
</dbReference>
<evidence type="ECO:0000313" key="10">
    <source>
        <dbReference type="Proteomes" id="UP000226525"/>
    </source>
</evidence>
<reference evidence="10" key="1">
    <citation type="submission" date="2017-09" db="EMBL/GenBank/DDBJ databases">
        <title>The Reconstruction of 2,631 Draft Metagenome-Assembled Genomes from the Global Oceans.</title>
        <authorList>
            <person name="Tully B.J."/>
            <person name="Graham E.D."/>
            <person name="Heidelberg J.F."/>
        </authorList>
    </citation>
    <scope>NUCLEOTIDE SEQUENCE [LARGE SCALE GENOMIC DNA]</scope>
</reference>
<keyword evidence="3 8" id="KW-0812">Transmembrane</keyword>
<dbReference type="Pfam" id="PF04977">
    <property type="entry name" value="DivIC"/>
    <property type="match status" value="1"/>
</dbReference>
<sequence>MTRQLPKNLRHPALPNSKQKQGKQTQNAKEGVLNIWGLFNPPKPSAIQSKQSDTELRSISMMGLLIGFLLIMTLVGVVGDYGVLATSRLNDQDFRLRHKMQEMRAQEQELLAEVQALRTSSEYIDFLARRDLGLVKLDELIYYLPEQISLPRESSYLVFPSSHTPRRQVERVLEPLPDLEESRPYNLLSTSKTNSPLNGEASQ</sequence>
<keyword evidence="5 8" id="KW-0472">Membrane</keyword>
<evidence type="ECO:0000256" key="4">
    <source>
        <dbReference type="ARBA" id="ARBA00022989"/>
    </source>
</evidence>
<keyword evidence="1" id="KW-1003">Cell membrane</keyword>
<evidence type="ECO:0000256" key="2">
    <source>
        <dbReference type="ARBA" id="ARBA00022618"/>
    </source>
</evidence>
<gene>
    <name evidence="9" type="ORF">CMN54_07110</name>
</gene>
<keyword evidence="2" id="KW-0132">Cell division</keyword>
<dbReference type="GO" id="GO:0030428">
    <property type="term" value="C:cell septum"/>
    <property type="evidence" value="ECO:0007669"/>
    <property type="project" value="TreeGrafter"/>
</dbReference>
<keyword evidence="6" id="KW-0131">Cell cycle</keyword>
<feature type="region of interest" description="Disordered" evidence="7">
    <location>
        <begin position="182"/>
        <end position="203"/>
    </location>
</feature>
<accession>A0A2D6YJ48</accession>
<dbReference type="EMBL" id="NZEX01000081">
    <property type="protein sequence ID" value="MAH63200.1"/>
    <property type="molecule type" value="Genomic_DNA"/>
</dbReference>
<evidence type="ECO:0000256" key="6">
    <source>
        <dbReference type="ARBA" id="ARBA00023306"/>
    </source>
</evidence>
<dbReference type="AlphaFoldDB" id="A0A2D6YJ48"/>
<name>A0A2D6YJ48_9DELT</name>
<evidence type="ECO:0000256" key="7">
    <source>
        <dbReference type="SAM" id="MobiDB-lite"/>
    </source>
</evidence>
<organism evidence="9 10">
    <name type="scientific">SAR324 cluster bacterium</name>
    <dbReference type="NCBI Taxonomy" id="2024889"/>
    <lineage>
        <taxon>Bacteria</taxon>
        <taxon>Deltaproteobacteria</taxon>
        <taxon>SAR324 cluster</taxon>
    </lineage>
</organism>
<proteinExistence type="predicted"/>
<evidence type="ECO:0008006" key="11">
    <source>
        <dbReference type="Google" id="ProtNLM"/>
    </source>
</evidence>
<keyword evidence="4 8" id="KW-1133">Transmembrane helix</keyword>
<feature type="region of interest" description="Disordered" evidence="7">
    <location>
        <begin position="1"/>
        <end position="26"/>
    </location>
</feature>
<feature type="compositionally biased region" description="Polar residues" evidence="7">
    <location>
        <begin position="187"/>
        <end position="203"/>
    </location>
</feature>
<dbReference type="InterPro" id="IPR023081">
    <property type="entry name" value="Cell_div_FtsB"/>
</dbReference>
<dbReference type="GO" id="GO:0043093">
    <property type="term" value="P:FtsZ-dependent cytokinesis"/>
    <property type="evidence" value="ECO:0007669"/>
    <property type="project" value="TreeGrafter"/>
</dbReference>
<feature type="compositionally biased region" description="Polar residues" evidence="7">
    <location>
        <begin position="16"/>
        <end position="26"/>
    </location>
</feature>
<evidence type="ECO:0000256" key="5">
    <source>
        <dbReference type="ARBA" id="ARBA00023136"/>
    </source>
</evidence>
<dbReference type="InterPro" id="IPR007060">
    <property type="entry name" value="FtsL/DivIC"/>
</dbReference>
<evidence type="ECO:0000256" key="3">
    <source>
        <dbReference type="ARBA" id="ARBA00022692"/>
    </source>
</evidence>